<evidence type="ECO:0000313" key="2">
    <source>
        <dbReference type="EMBL" id="KAK6957169.1"/>
    </source>
</evidence>
<accession>A0AAX6MX31</accession>
<protein>
    <submittedName>
        <fullName evidence="2">Uncharacterized protein</fullName>
    </submittedName>
</protein>
<dbReference type="AlphaFoldDB" id="A0AAX6MX31"/>
<dbReference type="InterPro" id="IPR045342">
    <property type="entry name" value="Etd1"/>
</dbReference>
<organism evidence="2 3">
    <name type="scientific">Daldinia eschscholtzii</name>
    <dbReference type="NCBI Taxonomy" id="292717"/>
    <lineage>
        <taxon>Eukaryota</taxon>
        <taxon>Fungi</taxon>
        <taxon>Dikarya</taxon>
        <taxon>Ascomycota</taxon>
        <taxon>Pezizomycotina</taxon>
        <taxon>Sordariomycetes</taxon>
        <taxon>Xylariomycetidae</taxon>
        <taxon>Xylariales</taxon>
        <taxon>Hypoxylaceae</taxon>
        <taxon>Daldinia</taxon>
    </lineage>
</organism>
<feature type="compositionally biased region" description="Low complexity" evidence="1">
    <location>
        <begin position="407"/>
        <end position="418"/>
    </location>
</feature>
<reference evidence="2 3" key="1">
    <citation type="journal article" date="2024" name="Front Chem Biol">
        <title>Unveiling the potential of Daldinia eschscholtzii MFLUCC 19-0629 through bioactivity and bioinformatics studies for enhanced sustainable agriculture production.</title>
        <authorList>
            <person name="Brooks S."/>
            <person name="Weaver J.A."/>
            <person name="Klomchit A."/>
            <person name="Alharthi S.A."/>
            <person name="Onlamun T."/>
            <person name="Nurani R."/>
            <person name="Vong T.K."/>
            <person name="Alberti F."/>
            <person name="Greco C."/>
        </authorList>
    </citation>
    <scope>NUCLEOTIDE SEQUENCE [LARGE SCALE GENOMIC DNA]</scope>
    <source>
        <strain evidence="2">MFLUCC 19-0629</strain>
    </source>
</reference>
<comment type="caution">
    <text evidence="2">The sequence shown here is derived from an EMBL/GenBank/DDBJ whole genome shotgun (WGS) entry which is preliminary data.</text>
</comment>
<gene>
    <name evidence="2" type="ORF">Daesc_002455</name>
</gene>
<feature type="region of interest" description="Disordered" evidence="1">
    <location>
        <begin position="729"/>
        <end position="750"/>
    </location>
</feature>
<feature type="region of interest" description="Disordered" evidence="1">
    <location>
        <begin position="618"/>
        <end position="699"/>
    </location>
</feature>
<feature type="compositionally biased region" description="Low complexity" evidence="1">
    <location>
        <begin position="347"/>
        <end position="360"/>
    </location>
</feature>
<feature type="compositionally biased region" description="Low complexity" evidence="1">
    <location>
        <begin position="1066"/>
        <end position="1085"/>
    </location>
</feature>
<feature type="compositionally biased region" description="Acidic residues" evidence="1">
    <location>
        <begin position="641"/>
        <end position="655"/>
    </location>
</feature>
<feature type="region of interest" description="Disordered" evidence="1">
    <location>
        <begin position="325"/>
        <end position="423"/>
    </location>
</feature>
<feature type="compositionally biased region" description="Polar residues" evidence="1">
    <location>
        <begin position="1086"/>
        <end position="1096"/>
    </location>
</feature>
<name>A0AAX6MX31_9PEZI</name>
<sequence length="1096" mass="119080">MQTVPSLIGAGTAVAAAATGLAFGELADEPLLRPNTSKRRSMIADRDFLSVFSSRPGTTNSTIPTTSNNDFLQDSTQQHSQPSTTSRPRNPRESSHSQIIHTKSLLARHPSTRQGEFAPATPIVEDSRDSLSSNGSWIRRLSIRPLSHHGSFRSSVGPDSPSITFSHGSAAPILSPVGHPPPQPPRNKLVKRASAANGGNTGLLVRRGSKTQMTLRRPATSHQRSATLNQQINSEAVQPLPDITLEQSNRPRAQTLTSSVEPSFGANNRPSRWKSFWHSRISRSPVKLSPLRGNDGAGVPGIKRVSVQQQSRRQVYLVVPGSLTMGSSTLEVPTGDLPVSENQSNTDSSPQPSIQSSDSSEGTPAKQPRRSISMHFSSTPPWIPKTGSIKRRKRGETVSETKRHVSAPATTGADTTTTHDMSNQQGFNRAETELSITLHPTTRKRNSSSPLPPITRLSSFHIDLTKLGSLSPGLQTKFNESTPNTVITPRTVSNTSQARTLDRASTTGSSEYYRGFTSGDDDDTDFKTDTPFDSIRTAASGCQRAADSPLESMFEESPPSTTGHNSKPKRLSIQDILGPSFDGGNKIMEEDEGIATPVRGAYGGAELRFLARDLENGDGFDSVPASPNFTTRGDNPRFSLDDDDDLDWDKEDDDGIYNHLSPPSSMNSRKGSPNSRPPLTNINGNARTTARTNSTNERPRSTVFDWTESMTHEKYDGNGSYMRPKTVHGKQEIDMRGGRSASRKGPIPAHVRSQSVPIVPELFETATSTPKFGTWGLGQKNASEDWDDDFEFEEEDVDGLFAGKNEESKVSMVVPASIQATQPTIKAHSGQIRELSLLVNDLKRLCRLGREMDMLGGSSIKLWREAEGIIALASPDEDPAEVSDSKSDSSGTPAQLVDQDFDSASRGSGELVRVTESQRNAVVRDRTAGRRRSVFSPEDDIFGTWDHTDESAPDRPKTPENRAVSPEFGSTSVARSVMESMQPRHSRVNAGRESSGKLNFDTNSLKELVKRASDLRDGLSDLVRKADHLTQSPARTPKHTRSDGSPAFTRVFDDPTSSPTRRIPHSQSSTSILSSGSVGASPSNGLNQRMQMMTVS</sequence>
<dbReference type="Proteomes" id="UP001369815">
    <property type="component" value="Unassembled WGS sequence"/>
</dbReference>
<feature type="compositionally biased region" description="Low complexity" evidence="1">
    <location>
        <begin position="680"/>
        <end position="696"/>
    </location>
</feature>
<evidence type="ECO:0000313" key="3">
    <source>
        <dbReference type="Proteomes" id="UP001369815"/>
    </source>
</evidence>
<feature type="region of interest" description="Disordered" evidence="1">
    <location>
        <begin position="938"/>
        <end position="967"/>
    </location>
</feature>
<dbReference type="GO" id="GO:0005096">
    <property type="term" value="F:GTPase activator activity"/>
    <property type="evidence" value="ECO:0007669"/>
    <property type="project" value="InterPro"/>
</dbReference>
<feature type="compositionally biased region" description="Basic and acidic residues" evidence="1">
    <location>
        <begin position="946"/>
        <end position="960"/>
    </location>
</feature>
<feature type="region of interest" description="Disordered" evidence="1">
    <location>
        <begin position="479"/>
        <end position="574"/>
    </location>
</feature>
<feature type="region of interest" description="Disordered" evidence="1">
    <location>
        <begin position="53"/>
        <end position="132"/>
    </location>
</feature>
<dbReference type="Pfam" id="PF20162">
    <property type="entry name" value="Etd1"/>
    <property type="match status" value="1"/>
</dbReference>
<feature type="region of interest" description="Disordered" evidence="1">
    <location>
        <begin position="434"/>
        <end position="453"/>
    </location>
</feature>
<keyword evidence="3" id="KW-1185">Reference proteome</keyword>
<dbReference type="GO" id="GO:1902412">
    <property type="term" value="P:regulation of mitotic cytokinesis"/>
    <property type="evidence" value="ECO:0007669"/>
    <property type="project" value="InterPro"/>
</dbReference>
<proteinExistence type="predicted"/>
<feature type="compositionally biased region" description="Polar residues" evidence="1">
    <location>
        <begin position="661"/>
        <end position="678"/>
    </location>
</feature>
<feature type="region of interest" description="Disordered" evidence="1">
    <location>
        <begin position="873"/>
        <end position="911"/>
    </location>
</feature>
<dbReference type="EMBL" id="JBANMG010000002">
    <property type="protein sequence ID" value="KAK6957169.1"/>
    <property type="molecule type" value="Genomic_DNA"/>
</dbReference>
<feature type="region of interest" description="Disordered" evidence="1">
    <location>
        <begin position="1026"/>
        <end position="1096"/>
    </location>
</feature>
<evidence type="ECO:0000256" key="1">
    <source>
        <dbReference type="SAM" id="MobiDB-lite"/>
    </source>
</evidence>
<feature type="compositionally biased region" description="Polar residues" evidence="1">
    <location>
        <begin position="479"/>
        <end position="510"/>
    </location>
</feature>
<feature type="compositionally biased region" description="Low complexity" evidence="1">
    <location>
        <begin position="58"/>
        <end position="86"/>
    </location>
</feature>